<gene>
    <name evidence="1" type="ORF">OJAV_G00088370</name>
</gene>
<dbReference type="EMBL" id="CM012445">
    <property type="protein sequence ID" value="RVE68099.1"/>
    <property type="molecule type" value="Genomic_DNA"/>
</dbReference>
<sequence>MKPGPLFGRLKAGESVTLENGRVVHPNEVLERSISGRKVCILGDCSSVIGETPLRLCHGADVLVHEATLGNGHREKAVEHGHSTPGMAAVVARSCCVQRLVLYHFSQRYKPSSLLKEGDENEVLGLQRDAEEALQGTEVEVTLAEDFMTLPVPLRR</sequence>
<dbReference type="GO" id="GO:0042781">
    <property type="term" value="F:3'-tRNA processing endoribonuclease activity"/>
    <property type="evidence" value="ECO:0007669"/>
    <property type="project" value="TreeGrafter"/>
</dbReference>
<reference evidence="1 2" key="1">
    <citation type="submission" date="2018-11" db="EMBL/GenBank/DDBJ databases">
        <authorList>
            <person name="Lopez-Roques C."/>
            <person name="Donnadieu C."/>
            <person name="Bouchez O."/>
            <person name="Klopp C."/>
            <person name="Cabau C."/>
            <person name="Zahm M."/>
        </authorList>
    </citation>
    <scope>NUCLEOTIDE SEQUENCE [LARGE SCALE GENOMIC DNA]</scope>
    <source>
        <strain evidence="1">RS831</strain>
        <tissue evidence="1">Whole body</tissue>
    </source>
</reference>
<dbReference type="PANTHER" id="PTHR46018:SF2">
    <property type="entry name" value="ZINC PHOSPHODIESTERASE ELAC PROTEIN 1"/>
    <property type="match status" value="1"/>
</dbReference>
<keyword evidence="2" id="KW-1185">Reference proteome</keyword>
<reference evidence="1 2" key="2">
    <citation type="submission" date="2019-01" db="EMBL/GenBank/DDBJ databases">
        <title>A chromosome length genome reference of the Java medaka (oryzias javanicus).</title>
        <authorList>
            <person name="Herpin A."/>
            <person name="Takehana Y."/>
            <person name="Naruse K."/>
            <person name="Ansai S."/>
            <person name="Kawaguchi M."/>
        </authorList>
    </citation>
    <scope>NUCLEOTIDE SEQUENCE [LARGE SCALE GENOMIC DNA]</scope>
    <source>
        <strain evidence="1">RS831</strain>
        <tissue evidence="1">Whole body</tissue>
    </source>
</reference>
<dbReference type="OrthoDB" id="527344at2759"/>
<accession>A0A3S2MIZ4</accession>
<dbReference type="GO" id="GO:0005634">
    <property type="term" value="C:nucleus"/>
    <property type="evidence" value="ECO:0007669"/>
    <property type="project" value="TreeGrafter"/>
</dbReference>
<dbReference type="Proteomes" id="UP000283210">
    <property type="component" value="Chromosome 9"/>
</dbReference>
<organism evidence="1 2">
    <name type="scientific">Oryzias javanicus</name>
    <name type="common">Javanese ricefish</name>
    <name type="synonym">Aplocheilus javanicus</name>
    <dbReference type="NCBI Taxonomy" id="123683"/>
    <lineage>
        <taxon>Eukaryota</taxon>
        <taxon>Metazoa</taxon>
        <taxon>Chordata</taxon>
        <taxon>Craniata</taxon>
        <taxon>Vertebrata</taxon>
        <taxon>Euteleostomi</taxon>
        <taxon>Actinopterygii</taxon>
        <taxon>Neopterygii</taxon>
        <taxon>Teleostei</taxon>
        <taxon>Neoteleostei</taxon>
        <taxon>Acanthomorphata</taxon>
        <taxon>Ovalentaria</taxon>
        <taxon>Atherinomorphae</taxon>
        <taxon>Beloniformes</taxon>
        <taxon>Adrianichthyidae</taxon>
        <taxon>Oryziinae</taxon>
        <taxon>Oryzias</taxon>
    </lineage>
</organism>
<dbReference type="InterPro" id="IPR036866">
    <property type="entry name" value="RibonucZ/Hydroxyglut_hydro"/>
</dbReference>
<dbReference type="Gene3D" id="3.60.15.10">
    <property type="entry name" value="Ribonuclease Z/Hydroxyacylglutathione hydrolase-like"/>
    <property type="match status" value="1"/>
</dbReference>
<evidence type="ECO:0000313" key="1">
    <source>
        <dbReference type="EMBL" id="RVE68099.1"/>
    </source>
</evidence>
<name>A0A3S2MIZ4_ORYJA</name>
<proteinExistence type="predicted"/>
<protein>
    <submittedName>
        <fullName evidence="1">Uncharacterized protein</fullName>
    </submittedName>
</protein>
<dbReference type="AlphaFoldDB" id="A0A3S2MIZ4"/>
<dbReference type="PANTHER" id="PTHR46018">
    <property type="entry name" value="ZINC PHOSPHODIESTERASE ELAC PROTEIN 1"/>
    <property type="match status" value="1"/>
</dbReference>
<evidence type="ECO:0000313" key="2">
    <source>
        <dbReference type="Proteomes" id="UP000283210"/>
    </source>
</evidence>
<dbReference type="SUPFAM" id="SSF56281">
    <property type="entry name" value="Metallo-hydrolase/oxidoreductase"/>
    <property type="match status" value="1"/>
</dbReference>